<dbReference type="AlphaFoldDB" id="A0A5C5FYN2"/>
<comment type="subunit">
    <text evidence="18">Homodimer. Interacts with lysosomal protein GLMP (via lumenal domain); the interaction starts while both proteins are still in the endoplasmic reticulum and is required for stabilization of MFSD1 in lysosomes but has no direct effect on its targeting to lysosomes or transporter activity.</text>
</comment>
<name>A0A5C5FYN2_9BASI</name>
<protein>
    <recommendedName>
        <fullName evidence="15">Lysosomal dipeptide transporter MFSD1</fullName>
    </recommendedName>
    <alternativeName>
        <fullName evidence="16">Major facilitator superfamily domain-containing protein 1</fullName>
    </alternativeName>
</protein>
<dbReference type="PANTHER" id="PTHR23512">
    <property type="entry name" value="MAJOR FACILITATOR SUPERFAMILY DOMAIN-CONTAINING PROTEIN 1"/>
    <property type="match status" value="1"/>
</dbReference>
<evidence type="ECO:0000256" key="15">
    <source>
        <dbReference type="ARBA" id="ARBA00044985"/>
    </source>
</evidence>
<feature type="compositionally biased region" description="Acidic residues" evidence="19">
    <location>
        <begin position="48"/>
        <end position="57"/>
    </location>
</feature>
<evidence type="ECO:0000256" key="3">
    <source>
        <dbReference type="ARBA" id="ARBA00044878"/>
    </source>
</evidence>
<dbReference type="STRING" id="5288.A0A5C5FYN2"/>
<feature type="transmembrane region" description="Helical" evidence="20">
    <location>
        <begin position="145"/>
        <end position="167"/>
    </location>
</feature>
<evidence type="ECO:0000256" key="1">
    <source>
        <dbReference type="ARBA" id="ARBA00004141"/>
    </source>
</evidence>
<evidence type="ECO:0000256" key="10">
    <source>
        <dbReference type="ARBA" id="ARBA00044900"/>
    </source>
</evidence>
<feature type="transmembrane region" description="Helical" evidence="20">
    <location>
        <begin position="413"/>
        <end position="434"/>
    </location>
</feature>
<evidence type="ECO:0000256" key="6">
    <source>
        <dbReference type="ARBA" id="ARBA00044891"/>
    </source>
</evidence>
<comment type="catalytic activity">
    <reaction evidence="3">
        <text>L-histidyl-glycine(out) = L-histidyl-glycine(in)</text>
        <dbReference type="Rhea" id="RHEA:79395"/>
        <dbReference type="ChEBI" id="CHEBI:229957"/>
    </reaction>
</comment>
<evidence type="ECO:0000256" key="7">
    <source>
        <dbReference type="ARBA" id="ARBA00044893"/>
    </source>
</evidence>
<comment type="catalytic activity">
    <reaction evidence="10">
        <text>L-lysyl-L-lysine(out) = L-lysyl-L-lysine(in)</text>
        <dbReference type="Rhea" id="RHEA:79403"/>
        <dbReference type="ChEBI" id="CHEBI:229956"/>
    </reaction>
</comment>
<comment type="caution">
    <text evidence="21">The sequence shown here is derived from an EMBL/GenBank/DDBJ whole genome shotgun (WGS) entry which is preliminary data.</text>
</comment>
<feature type="transmembrane region" description="Helical" evidence="20">
    <location>
        <begin position="386"/>
        <end position="407"/>
    </location>
</feature>
<dbReference type="InterPro" id="IPR011701">
    <property type="entry name" value="MFS"/>
</dbReference>
<evidence type="ECO:0000256" key="12">
    <source>
        <dbReference type="ARBA" id="ARBA00044912"/>
    </source>
</evidence>
<evidence type="ECO:0000313" key="22">
    <source>
        <dbReference type="Proteomes" id="UP000311382"/>
    </source>
</evidence>
<evidence type="ECO:0000256" key="8">
    <source>
        <dbReference type="ARBA" id="ARBA00044898"/>
    </source>
</evidence>
<sequence length="501" mass="52830">MSADPLQQDGSGTATPDSGASDWNWDAVDREIERLAAAPPRDAHNSSEEDEEEEEAEGAQLLGDGPAPASAAATSRLQDRLARRRLVLLVCASVLSVGSHYSTYTLGPIKKSLGTTEGGFAALVSSFELLNTVTPLLSGFLVPRYGAATCGLVATGAVLVGQLIVCVSSSREGGIGNNVGGTVLGLLVFGSGTAPLAVVQESIILKHNSASSRFVARSVAAGLLLGKSASFAAGWSSQRLYTMSPRLPFITAASLSLFSFLACVLYACVERSTVRLRAHTSQVTESTSRKPVDPPEPEPADPSAHRPLHLSSLARFGDPFWWYLAVCVLAGSWYTTQHLSTHLVQATYGGISQADASGTASLLLGTPIVLYPLVGWTVDKHPQLLATLWLLVPSLIATTFFLLLLLSPVVPPLVALLPAALGIGSGPLLVVLVVPRIVQRHQAPTALGAHKSLEMAGEREGEELLGRKERLEMRRGTRALRAAAATVVASWACFVWNVVHG</sequence>
<comment type="catalytic activity">
    <reaction evidence="6">
        <text>L-lysyl-L-alpha-amino acid(out) = L-lysyl-L-alpha-amino acid(in)</text>
        <dbReference type="Rhea" id="RHEA:79387"/>
        <dbReference type="ChEBI" id="CHEBI:229965"/>
    </reaction>
</comment>
<feature type="region of interest" description="Disordered" evidence="19">
    <location>
        <begin position="1"/>
        <end position="74"/>
    </location>
</feature>
<dbReference type="SUPFAM" id="SSF103473">
    <property type="entry name" value="MFS general substrate transporter"/>
    <property type="match status" value="1"/>
</dbReference>
<feature type="transmembrane region" description="Helical" evidence="20">
    <location>
        <begin position="479"/>
        <end position="499"/>
    </location>
</feature>
<gene>
    <name evidence="21" type="ORF">DMC30DRAFT_416070</name>
</gene>
<keyword evidence="20" id="KW-0812">Transmembrane</keyword>
<organism evidence="21 22">
    <name type="scientific">Rhodotorula diobovata</name>
    <dbReference type="NCBI Taxonomy" id="5288"/>
    <lineage>
        <taxon>Eukaryota</taxon>
        <taxon>Fungi</taxon>
        <taxon>Dikarya</taxon>
        <taxon>Basidiomycota</taxon>
        <taxon>Pucciniomycotina</taxon>
        <taxon>Microbotryomycetes</taxon>
        <taxon>Sporidiobolales</taxon>
        <taxon>Sporidiobolaceae</taxon>
        <taxon>Rhodotorula</taxon>
    </lineage>
</organism>
<comment type="catalytic activity">
    <reaction evidence="7">
        <text>L-alpha-aminoacyl-L-lysine(out) = L-alpha-aminoacyl-L-lysine(in)</text>
        <dbReference type="Rhea" id="RHEA:79383"/>
        <dbReference type="ChEBI" id="CHEBI:229966"/>
    </reaction>
</comment>
<feature type="transmembrane region" description="Helical" evidence="20">
    <location>
        <begin position="86"/>
        <end position="104"/>
    </location>
</feature>
<evidence type="ECO:0000256" key="18">
    <source>
        <dbReference type="ARBA" id="ARBA00046376"/>
    </source>
</evidence>
<evidence type="ECO:0000256" key="5">
    <source>
        <dbReference type="ARBA" id="ARBA00044884"/>
    </source>
</evidence>
<comment type="subcellular location">
    <subcellularLocation>
        <location evidence="1">Membrane</location>
        <topology evidence="1">Multi-pass membrane protein</topology>
    </subcellularLocation>
</comment>
<evidence type="ECO:0000256" key="4">
    <source>
        <dbReference type="ARBA" id="ARBA00044881"/>
    </source>
</evidence>
<proteinExistence type="predicted"/>
<evidence type="ECO:0000256" key="13">
    <source>
        <dbReference type="ARBA" id="ARBA00044919"/>
    </source>
</evidence>
<dbReference type="InterPro" id="IPR052187">
    <property type="entry name" value="MFSD1"/>
</dbReference>
<comment type="catalytic activity">
    <reaction evidence="8">
        <text>L-aspartyl-L-lysine(out) = L-aspartyl-L-lysine(in)</text>
        <dbReference type="Rhea" id="RHEA:79411"/>
        <dbReference type="ChEBI" id="CHEBI:229953"/>
    </reaction>
</comment>
<evidence type="ECO:0000256" key="11">
    <source>
        <dbReference type="ARBA" id="ARBA00044903"/>
    </source>
</evidence>
<dbReference type="Gene3D" id="1.20.1250.20">
    <property type="entry name" value="MFS general substrate transporter like domains"/>
    <property type="match status" value="1"/>
</dbReference>
<comment type="catalytic activity">
    <reaction evidence="12">
        <text>L-histidyl-L-alpha-amino acid(out) = L-histidyl-L-alpha-amino acid(in)</text>
        <dbReference type="Rhea" id="RHEA:79379"/>
        <dbReference type="ChEBI" id="CHEBI:229964"/>
    </reaction>
</comment>
<evidence type="ECO:0000256" key="16">
    <source>
        <dbReference type="ARBA" id="ARBA00045018"/>
    </source>
</evidence>
<keyword evidence="20" id="KW-0472">Membrane</keyword>
<evidence type="ECO:0000256" key="14">
    <source>
        <dbReference type="ARBA" id="ARBA00044924"/>
    </source>
</evidence>
<reference evidence="21 22" key="1">
    <citation type="submission" date="2019-03" db="EMBL/GenBank/DDBJ databases">
        <title>Rhodosporidium diobovatum UCD-FST 08-225 genome sequencing, assembly, and annotation.</title>
        <authorList>
            <person name="Fakankun I.U."/>
            <person name="Fristensky B."/>
            <person name="Levin D.B."/>
        </authorList>
    </citation>
    <scope>NUCLEOTIDE SEQUENCE [LARGE SCALE GENOMIC DNA]</scope>
    <source>
        <strain evidence="21 22">UCD-FST 08-225</strain>
    </source>
</reference>
<evidence type="ECO:0000256" key="9">
    <source>
        <dbReference type="ARBA" id="ARBA00044899"/>
    </source>
</evidence>
<comment type="catalytic activity">
    <reaction evidence="5">
        <text>L-alpha-aminoacyl-L-histidine(out) = L-alpha-aminoacyl-L-histidine(in)</text>
        <dbReference type="Rhea" id="RHEA:79375"/>
        <dbReference type="ChEBI" id="CHEBI:229967"/>
    </reaction>
</comment>
<comment type="catalytic activity">
    <reaction evidence="14">
        <text>L-lysyl-glycine(out) = L-lysyl-glycine(in)</text>
        <dbReference type="Rhea" id="RHEA:79407"/>
        <dbReference type="ChEBI" id="CHEBI:191202"/>
    </reaction>
</comment>
<comment type="catalytic activity">
    <reaction evidence="9">
        <text>L-arginyl-L-alpha-amino acid(out) = L-arginyl-L-alpha-amino acid(in)</text>
        <dbReference type="Rhea" id="RHEA:79371"/>
        <dbReference type="ChEBI" id="CHEBI:84315"/>
    </reaction>
</comment>
<evidence type="ECO:0000256" key="20">
    <source>
        <dbReference type="SAM" id="Phobius"/>
    </source>
</evidence>
<accession>A0A5C5FYN2</accession>
<feature type="transmembrane region" description="Helical" evidence="20">
    <location>
        <begin position="247"/>
        <end position="269"/>
    </location>
</feature>
<feature type="transmembrane region" description="Helical" evidence="20">
    <location>
        <begin position="356"/>
        <end position="374"/>
    </location>
</feature>
<dbReference type="GO" id="GO:0016020">
    <property type="term" value="C:membrane"/>
    <property type="evidence" value="ECO:0007669"/>
    <property type="project" value="UniProtKB-SubCell"/>
</dbReference>
<comment type="catalytic activity">
    <reaction evidence="4">
        <text>L-alpha-aminoacyl-L-arginine(out) = L-alpha-aminoacyl-L-arginine(in)</text>
        <dbReference type="Rhea" id="RHEA:79367"/>
        <dbReference type="ChEBI" id="CHEBI:229968"/>
    </reaction>
</comment>
<comment type="catalytic activity">
    <reaction evidence="11">
        <text>L-arginyl-glycine(out) = L-arginyl-glycine(in)</text>
        <dbReference type="Rhea" id="RHEA:79391"/>
        <dbReference type="ChEBI" id="CHEBI:229955"/>
    </reaction>
</comment>
<evidence type="ECO:0000256" key="2">
    <source>
        <dbReference type="ARBA" id="ARBA00044876"/>
    </source>
</evidence>
<dbReference type="EMBL" id="SOZI01000044">
    <property type="protein sequence ID" value="TNY21396.1"/>
    <property type="molecule type" value="Genomic_DNA"/>
</dbReference>
<dbReference type="GO" id="GO:0022857">
    <property type="term" value="F:transmembrane transporter activity"/>
    <property type="evidence" value="ECO:0007669"/>
    <property type="project" value="InterPro"/>
</dbReference>
<comment type="function">
    <text evidence="17">Lysosomal dipeptide uniporter that selectively exports lysine, arginine or histidine-containing dipeptides with a net positive charge from the lysosome lumen into the cytosol. Could play a role in a specific type of protein O-glycosylation indirectly regulating macrophages migration and tissue invasion. Also essential for liver homeostasis.</text>
</comment>
<comment type="catalytic activity">
    <reaction evidence="13">
        <text>L-alanyl-L-lysine(out) = L-alanyl-L-lysine(in)</text>
        <dbReference type="Rhea" id="RHEA:79415"/>
        <dbReference type="ChEBI" id="CHEBI:192470"/>
    </reaction>
</comment>
<dbReference type="OrthoDB" id="10255148at2759"/>
<keyword evidence="22" id="KW-1185">Reference proteome</keyword>
<dbReference type="PANTHER" id="PTHR23512:SF12">
    <property type="entry name" value="TRANSPORTER, PUTATIVE (AFU_ORTHOLOGUE AFUA_4G00260)-RELATED"/>
    <property type="match status" value="1"/>
</dbReference>
<evidence type="ECO:0000256" key="17">
    <source>
        <dbReference type="ARBA" id="ARBA00045709"/>
    </source>
</evidence>
<feature type="compositionally biased region" description="Polar residues" evidence="19">
    <location>
        <begin position="8"/>
        <end position="18"/>
    </location>
</feature>
<dbReference type="InterPro" id="IPR036259">
    <property type="entry name" value="MFS_trans_sf"/>
</dbReference>
<comment type="catalytic activity">
    <reaction evidence="2">
        <text>L-lysyl-L-alanine(out) = L-lysyl-L-alanine(in)</text>
        <dbReference type="Rhea" id="RHEA:79399"/>
        <dbReference type="ChEBI" id="CHEBI:229954"/>
    </reaction>
</comment>
<feature type="transmembrane region" description="Helical" evidence="20">
    <location>
        <begin position="320"/>
        <end position="336"/>
    </location>
</feature>
<feature type="region of interest" description="Disordered" evidence="19">
    <location>
        <begin position="280"/>
        <end position="305"/>
    </location>
</feature>
<dbReference type="Proteomes" id="UP000311382">
    <property type="component" value="Unassembled WGS sequence"/>
</dbReference>
<evidence type="ECO:0000256" key="19">
    <source>
        <dbReference type="SAM" id="MobiDB-lite"/>
    </source>
</evidence>
<dbReference type="Pfam" id="PF07690">
    <property type="entry name" value="MFS_1"/>
    <property type="match status" value="1"/>
</dbReference>
<keyword evidence="20" id="KW-1133">Transmembrane helix</keyword>
<evidence type="ECO:0000313" key="21">
    <source>
        <dbReference type="EMBL" id="TNY21396.1"/>
    </source>
</evidence>